<keyword evidence="1" id="KW-1003">Cell membrane</keyword>
<dbReference type="PANTHER" id="PTHR34990">
    <property type="entry name" value="UDP-2,3-DIACYLGLUCOSAMINE HYDROLASE-RELATED"/>
    <property type="match status" value="1"/>
</dbReference>
<dbReference type="GO" id="GO:0016020">
    <property type="term" value="C:membrane"/>
    <property type="evidence" value="ECO:0007669"/>
    <property type="project" value="GOC"/>
</dbReference>
<evidence type="ECO:0000256" key="2">
    <source>
        <dbReference type="ARBA" id="ARBA00022519"/>
    </source>
</evidence>
<keyword evidence="4" id="KW-0472">Membrane</keyword>
<protein>
    <recommendedName>
        <fullName evidence="6">Calcineurin-like phosphoesterase domain-containing protein</fullName>
    </recommendedName>
</protein>
<evidence type="ECO:0000313" key="8">
    <source>
        <dbReference type="Proteomes" id="UP000321814"/>
    </source>
</evidence>
<dbReference type="GO" id="GO:0008758">
    <property type="term" value="F:UDP-2,3-diacylglucosamine hydrolase activity"/>
    <property type="evidence" value="ECO:0007669"/>
    <property type="project" value="TreeGrafter"/>
</dbReference>
<dbReference type="OrthoDB" id="8241491at2"/>
<evidence type="ECO:0000259" key="6">
    <source>
        <dbReference type="Pfam" id="PF00149"/>
    </source>
</evidence>
<reference evidence="7 8" key="1">
    <citation type="submission" date="2019-08" db="EMBL/GenBank/DDBJ databases">
        <title>Draft genome analysis of Rheinheimera tangshanensis isolated from the roots of fresh rice plants (Oryza sativa).</title>
        <authorList>
            <person name="Yu Q."/>
            <person name="Qi Y."/>
            <person name="Zhang H."/>
            <person name="Pu J."/>
        </authorList>
    </citation>
    <scope>NUCLEOTIDE SEQUENCE [LARGE SCALE GENOMIC DNA]</scope>
    <source>
        <strain evidence="7 8">JA3-B52</strain>
    </source>
</reference>
<proteinExistence type="predicted"/>
<dbReference type="SUPFAM" id="SSF56300">
    <property type="entry name" value="Metallo-dependent phosphatases"/>
    <property type="match status" value="1"/>
</dbReference>
<keyword evidence="8" id="KW-1185">Reference proteome</keyword>
<dbReference type="PANTHER" id="PTHR34990:SF2">
    <property type="entry name" value="BLL8164 PROTEIN"/>
    <property type="match status" value="1"/>
</dbReference>
<dbReference type="RefSeq" id="WP_147905221.1">
    <property type="nucleotide sequence ID" value="NZ_BAAAGC010000010.1"/>
</dbReference>
<dbReference type="InterPro" id="IPR043461">
    <property type="entry name" value="LpxH-like"/>
</dbReference>
<evidence type="ECO:0000256" key="4">
    <source>
        <dbReference type="ARBA" id="ARBA00023136"/>
    </source>
</evidence>
<organism evidence="7 8">
    <name type="scientific">Rheinheimera tangshanensis</name>
    <dbReference type="NCBI Taxonomy" id="400153"/>
    <lineage>
        <taxon>Bacteria</taxon>
        <taxon>Pseudomonadati</taxon>
        <taxon>Pseudomonadota</taxon>
        <taxon>Gammaproteobacteria</taxon>
        <taxon>Chromatiales</taxon>
        <taxon>Chromatiaceae</taxon>
        <taxon>Rheinheimera</taxon>
    </lineage>
</organism>
<dbReference type="AlphaFoldDB" id="A0A5C8LRG3"/>
<sequence length="499" mass="54965">MSNFPAYDEVHVISDIHMGGAEPSFQVLRETKRLAGYIQWVGTQNPAGQVALVLNGDVFDTLAEKSSDYIMVDRAVEVVSSIMANPSFSGIWAALAAFVALERRSLVFIIGNHDVEISFPVVQRLIQQRLAGDNPQKRARIEFSTIGAGFSCTVGGARVYCTHGNEVDPWNFNRYEDLAKVGRRLNAGRTLTQQEWTPNAGTRMVKEVMNQVKEKYKWIDLLKPETQAAVGTLVVLDPSQAKKIGDLLSIVGRKTVDGAQVNQRLSMDGFQTHAEQNATPPPLTQMLGSNLTQGMRTYASADSQAVDAMLLQAEQNLGTPNAQLHEQDGQLGTGQLIFDRLTGWIRNIPKDEALRRAMKDWLSGDKTFDINDKDDTYKEVTAAVGNGIDFIITGHTHLERAIDMGSGRYYFNCGTWIRLLSFTPEMLKDQASFQPVYKILIDGKMESIDNASFGGQPFVMNQTSAVSIKKTATGAIGSLTHVLGDGTGEPQIIKQFERS</sequence>
<dbReference type="Proteomes" id="UP000321814">
    <property type="component" value="Unassembled WGS sequence"/>
</dbReference>
<gene>
    <name evidence="7" type="ORF">FU839_16335</name>
</gene>
<name>A0A5C8LRG3_9GAMM</name>
<dbReference type="EMBL" id="VRLR01000013">
    <property type="protein sequence ID" value="TXK78298.1"/>
    <property type="molecule type" value="Genomic_DNA"/>
</dbReference>
<dbReference type="Pfam" id="PF00149">
    <property type="entry name" value="Metallophos"/>
    <property type="match status" value="1"/>
</dbReference>
<accession>A0A5C8LRG3</accession>
<keyword evidence="2" id="KW-0997">Cell inner membrane</keyword>
<evidence type="ECO:0000256" key="1">
    <source>
        <dbReference type="ARBA" id="ARBA00022475"/>
    </source>
</evidence>
<dbReference type="GO" id="GO:0009245">
    <property type="term" value="P:lipid A biosynthetic process"/>
    <property type="evidence" value="ECO:0007669"/>
    <property type="project" value="TreeGrafter"/>
</dbReference>
<keyword evidence="3" id="KW-0479">Metal-binding</keyword>
<dbReference type="GO" id="GO:0046872">
    <property type="term" value="F:metal ion binding"/>
    <property type="evidence" value="ECO:0007669"/>
    <property type="project" value="UniProtKB-KW"/>
</dbReference>
<evidence type="ECO:0000256" key="5">
    <source>
        <dbReference type="ARBA" id="ARBA00023211"/>
    </source>
</evidence>
<dbReference type="InterPro" id="IPR004843">
    <property type="entry name" value="Calcineurin-like_PHP"/>
</dbReference>
<keyword evidence="5" id="KW-0464">Manganese</keyword>
<evidence type="ECO:0000313" key="7">
    <source>
        <dbReference type="EMBL" id="TXK78298.1"/>
    </source>
</evidence>
<evidence type="ECO:0000256" key="3">
    <source>
        <dbReference type="ARBA" id="ARBA00022723"/>
    </source>
</evidence>
<feature type="domain" description="Calcineurin-like phosphoesterase" evidence="6">
    <location>
        <begin position="10"/>
        <end position="186"/>
    </location>
</feature>
<comment type="caution">
    <text evidence="7">The sequence shown here is derived from an EMBL/GenBank/DDBJ whole genome shotgun (WGS) entry which is preliminary data.</text>
</comment>
<dbReference type="InterPro" id="IPR029052">
    <property type="entry name" value="Metallo-depent_PP-like"/>
</dbReference>